<gene>
    <name evidence="1" type="ORF">LEA_05186</name>
</gene>
<proteinExistence type="predicted"/>
<dbReference type="AlphaFoldDB" id="K1TZV3"/>
<accession>K1TZV3</accession>
<dbReference type="EMBL" id="AJWY01003394">
    <property type="protein sequence ID" value="EKC75473.1"/>
    <property type="molecule type" value="Genomic_DNA"/>
</dbReference>
<reference evidence="1" key="1">
    <citation type="journal article" date="2013" name="Environ. Microbiol.">
        <title>Microbiota from the distal guts of lean and obese adolescents exhibit partial functional redundancy besides clear differences in community structure.</title>
        <authorList>
            <person name="Ferrer M."/>
            <person name="Ruiz A."/>
            <person name="Lanza F."/>
            <person name="Haange S.B."/>
            <person name="Oberbach A."/>
            <person name="Till H."/>
            <person name="Bargiela R."/>
            <person name="Campoy C."/>
            <person name="Segura M.T."/>
            <person name="Richter M."/>
            <person name="von Bergen M."/>
            <person name="Seifert J."/>
            <person name="Suarez A."/>
        </authorList>
    </citation>
    <scope>NUCLEOTIDE SEQUENCE</scope>
</reference>
<name>K1TZV3_9ZZZZ</name>
<evidence type="ECO:0000313" key="1">
    <source>
        <dbReference type="EMBL" id="EKC75473.1"/>
    </source>
</evidence>
<sequence length="112" mass="12664">LHTPPMHPGYRNNCRQARALLTMQGREFLDWGDSVAVEQEEFPPMLSQVACAHYRSTDEVAAWLARHDERIQCVVTECLPHSRRVAFGQAQSPALTDYPDDRDVMAWLAGLG</sequence>
<comment type="caution">
    <text evidence="1">The sequence shown here is derived from an EMBL/GenBank/DDBJ whole genome shotgun (WGS) entry which is preliminary data.</text>
</comment>
<feature type="non-terminal residue" evidence="1">
    <location>
        <position position="1"/>
    </location>
</feature>
<organism evidence="1">
    <name type="scientific">human gut metagenome</name>
    <dbReference type="NCBI Taxonomy" id="408170"/>
    <lineage>
        <taxon>unclassified sequences</taxon>
        <taxon>metagenomes</taxon>
        <taxon>organismal metagenomes</taxon>
    </lineage>
</organism>
<protein>
    <submittedName>
        <fullName evidence="1">Uncharacterized protein</fullName>
    </submittedName>
</protein>